<dbReference type="AlphaFoldDB" id="A0A4R1BKG5"/>
<name>A0A4R1BKG5_9BACT</name>
<proteinExistence type="predicted"/>
<dbReference type="Gene3D" id="1.20.1270.360">
    <property type="match status" value="1"/>
</dbReference>
<evidence type="ECO:0000313" key="2">
    <source>
        <dbReference type="Proteomes" id="UP000295334"/>
    </source>
</evidence>
<dbReference type="InterPro" id="IPR005560">
    <property type="entry name" value="Csp_YhjQ"/>
</dbReference>
<accession>A0A4R1BKG5</accession>
<dbReference type="EMBL" id="SJZI01000008">
    <property type="protein sequence ID" value="TCJ17816.1"/>
    <property type="molecule type" value="Genomic_DNA"/>
</dbReference>
<dbReference type="OrthoDB" id="679177at2"/>
<organism evidence="1 2">
    <name type="scientific">Flaviaesturariibacter flavus</name>
    <dbReference type="NCBI Taxonomy" id="2502780"/>
    <lineage>
        <taxon>Bacteria</taxon>
        <taxon>Pseudomonadati</taxon>
        <taxon>Bacteroidota</taxon>
        <taxon>Chitinophagia</taxon>
        <taxon>Chitinophagales</taxon>
        <taxon>Chitinophagaceae</taxon>
        <taxon>Flaviaestuariibacter</taxon>
    </lineage>
</organism>
<dbReference type="Pfam" id="PF03860">
    <property type="entry name" value="Csp"/>
    <property type="match status" value="1"/>
</dbReference>
<dbReference type="RefSeq" id="WP_131448001.1">
    <property type="nucleotide sequence ID" value="NZ_SJZI01000008.1"/>
</dbReference>
<evidence type="ECO:0000313" key="1">
    <source>
        <dbReference type="EMBL" id="TCJ17816.1"/>
    </source>
</evidence>
<protein>
    <recommendedName>
        <fullName evidence="3">Four-helix bundle copper-binding protein</fullName>
    </recommendedName>
</protein>
<comment type="caution">
    <text evidence="1">The sequence shown here is derived from an EMBL/GenBank/DDBJ whole genome shotgun (WGS) entry which is preliminary data.</text>
</comment>
<evidence type="ECO:0008006" key="3">
    <source>
        <dbReference type="Google" id="ProtNLM"/>
    </source>
</evidence>
<sequence length="106" mass="11104">MTCTVLSIHCLEAWRHCETLLGELERSACSISQRTRRVLDECAGICLDTHHALLAGAGEAPGLALLCVGICVECAEVCGRYAGSSFRTCADACMACAEALAGIAEV</sequence>
<reference evidence="1 2" key="1">
    <citation type="submission" date="2019-03" db="EMBL/GenBank/DDBJ databases">
        <authorList>
            <person name="Kim M.K.M."/>
        </authorList>
    </citation>
    <scope>NUCLEOTIDE SEQUENCE [LARGE SCALE GENOMIC DNA]</scope>
    <source>
        <strain evidence="1 2">17J68-12</strain>
    </source>
</reference>
<dbReference type="Proteomes" id="UP000295334">
    <property type="component" value="Unassembled WGS sequence"/>
</dbReference>
<gene>
    <name evidence="1" type="ORF">EPD60_06435</name>
</gene>
<keyword evidence="2" id="KW-1185">Reference proteome</keyword>